<keyword evidence="1" id="KW-0732">Signal</keyword>
<evidence type="ECO:0000256" key="1">
    <source>
        <dbReference type="SAM" id="SignalP"/>
    </source>
</evidence>
<sequence>MKKHFTSPKYFFMLWILLLASNPVQCNVSPVSIGFFNFKKSPFSKTSAPPEEQKHRVWLNLTNDQGLFKQILIGYIPGATNGWDHNYDALTMDANQYADFYSINEDRKLVIQGRAVPFNPADTIPLGYRSTIMGNLKISIDHADGILTDADIYLLDNQTGITHNLKSGPYIFSTLIGTFTDRFVIKYADKNLGVNESKTIASAFTVVSNGKIITLRSTDKALREVNVFDVTGKLLYRNQKIGARQLEIHSICLGTQVLVVKTTLENGDIITRKVLF</sequence>
<reference evidence="2 3" key="1">
    <citation type="submission" date="2016-11" db="EMBL/GenBank/DDBJ databases">
        <authorList>
            <person name="Jaros S."/>
            <person name="Januszkiewicz K."/>
            <person name="Wedrychowicz H."/>
        </authorList>
    </citation>
    <scope>NUCLEOTIDE SEQUENCE [LARGE SCALE GENOMIC DNA]</scope>
    <source>
        <strain evidence="2 3">DSM 6792</strain>
    </source>
</reference>
<dbReference type="AlphaFoldDB" id="A0A1M5V7U1"/>
<proteinExistence type="predicted"/>
<evidence type="ECO:0000313" key="2">
    <source>
        <dbReference type="EMBL" id="SHH71208.1"/>
    </source>
</evidence>
<dbReference type="NCBIfam" id="NF033708">
    <property type="entry name" value="T9SS_Cterm_ChiA"/>
    <property type="match status" value="1"/>
</dbReference>
<accession>A0A1M5V7U1</accession>
<evidence type="ECO:0000313" key="3">
    <source>
        <dbReference type="Proteomes" id="UP000184112"/>
    </source>
</evidence>
<dbReference type="EMBL" id="FQWH01000016">
    <property type="protein sequence ID" value="SHH71208.1"/>
    <property type="molecule type" value="Genomic_DNA"/>
</dbReference>
<gene>
    <name evidence="2" type="ORF">SAMN05444388_11629</name>
</gene>
<organism evidence="2 3">
    <name type="scientific">Flavobacterium johnsoniae</name>
    <name type="common">Cytophaga johnsonae</name>
    <dbReference type="NCBI Taxonomy" id="986"/>
    <lineage>
        <taxon>Bacteria</taxon>
        <taxon>Pseudomonadati</taxon>
        <taxon>Bacteroidota</taxon>
        <taxon>Flavobacteriia</taxon>
        <taxon>Flavobacteriales</taxon>
        <taxon>Flavobacteriaceae</taxon>
        <taxon>Flavobacterium</taxon>
    </lineage>
</organism>
<dbReference type="Proteomes" id="UP000184112">
    <property type="component" value="Unassembled WGS sequence"/>
</dbReference>
<name>A0A1M5V7U1_FLAJO</name>
<evidence type="ECO:0008006" key="4">
    <source>
        <dbReference type="Google" id="ProtNLM"/>
    </source>
</evidence>
<feature type="signal peptide" evidence="1">
    <location>
        <begin position="1"/>
        <end position="26"/>
    </location>
</feature>
<dbReference type="RefSeq" id="WP_073411322.1">
    <property type="nucleotide sequence ID" value="NZ_FQWH01000016.1"/>
</dbReference>
<feature type="chain" id="PRO_5012093174" description="T9SS sorting signal type C domain-containing protein" evidence="1">
    <location>
        <begin position="27"/>
        <end position="276"/>
    </location>
</feature>
<protein>
    <recommendedName>
        <fullName evidence="4">T9SS sorting signal type C domain-containing protein</fullName>
    </recommendedName>
</protein>